<evidence type="ECO:0000256" key="1">
    <source>
        <dbReference type="SAM" id="MobiDB-lite"/>
    </source>
</evidence>
<sequence length="105" mass="11677">MIGGNRRHQGGLPDLQDADPVAGRHRTHATGLFSYLRHQIRKDLCGRRVRGVLQPQHPPSTVTVADHSDEPDNGASRPMAHQLLVLGQKDRLICQRGAQDLRHRG</sequence>
<proteinExistence type="predicted"/>
<protein>
    <submittedName>
        <fullName evidence="2">Uncharacterized protein</fullName>
    </submittedName>
</protein>
<evidence type="ECO:0000313" key="2">
    <source>
        <dbReference type="EMBL" id="COX75183.1"/>
    </source>
</evidence>
<dbReference type="AlphaFoldDB" id="A0A655JTD2"/>
<organism evidence="2 3">
    <name type="scientific">Mycobacterium tuberculosis</name>
    <dbReference type="NCBI Taxonomy" id="1773"/>
    <lineage>
        <taxon>Bacteria</taxon>
        <taxon>Bacillati</taxon>
        <taxon>Actinomycetota</taxon>
        <taxon>Actinomycetes</taxon>
        <taxon>Mycobacteriales</taxon>
        <taxon>Mycobacteriaceae</taxon>
        <taxon>Mycobacterium</taxon>
        <taxon>Mycobacterium tuberculosis complex</taxon>
    </lineage>
</organism>
<gene>
    <name evidence="2" type="ORF">ERS007741_04704</name>
</gene>
<reference evidence="2 3" key="1">
    <citation type="submission" date="2015-03" db="EMBL/GenBank/DDBJ databases">
        <authorList>
            <consortium name="Pathogen Informatics"/>
        </authorList>
    </citation>
    <scope>NUCLEOTIDE SEQUENCE [LARGE SCALE GENOMIC DNA]</scope>
    <source>
        <strain evidence="2 3">P00601463</strain>
    </source>
</reference>
<feature type="region of interest" description="Disordered" evidence="1">
    <location>
        <begin position="52"/>
        <end position="78"/>
    </location>
</feature>
<evidence type="ECO:0000313" key="3">
    <source>
        <dbReference type="Proteomes" id="UP000048600"/>
    </source>
</evidence>
<name>A0A655JTD2_MYCTX</name>
<dbReference type="EMBL" id="CHKL01001155">
    <property type="protein sequence ID" value="COX75183.1"/>
    <property type="molecule type" value="Genomic_DNA"/>
</dbReference>
<dbReference type="Proteomes" id="UP000048600">
    <property type="component" value="Unassembled WGS sequence"/>
</dbReference>
<feature type="region of interest" description="Disordered" evidence="1">
    <location>
        <begin position="1"/>
        <end position="23"/>
    </location>
</feature>
<accession>A0A655JTD2</accession>